<dbReference type="PANTHER" id="PTHR45453">
    <property type="entry name" value="PHOSPHATE REGULON SENSOR PROTEIN PHOR"/>
    <property type="match status" value="1"/>
</dbReference>
<dbReference type="SMART" id="SM00387">
    <property type="entry name" value="HATPase_c"/>
    <property type="match status" value="1"/>
</dbReference>
<evidence type="ECO:0000313" key="12">
    <source>
        <dbReference type="Proteomes" id="UP000015961"/>
    </source>
</evidence>
<proteinExistence type="predicted"/>
<evidence type="ECO:0000256" key="7">
    <source>
        <dbReference type="ARBA" id="ARBA00023012"/>
    </source>
</evidence>
<keyword evidence="5" id="KW-0808">Transferase</keyword>
<gene>
    <name evidence="11" type="ORF">I573_00054</name>
</gene>
<dbReference type="AlphaFoldDB" id="S0L390"/>
<name>S0L390_9ENTE</name>
<keyword evidence="4" id="KW-0597">Phosphoprotein</keyword>
<dbReference type="RefSeq" id="WP_016184547.1">
    <property type="nucleotide sequence ID" value="NZ_ASWO01000001.1"/>
</dbReference>
<dbReference type="SUPFAM" id="SSF55874">
    <property type="entry name" value="ATPase domain of HSP90 chaperone/DNA topoisomerase II/histidine kinase"/>
    <property type="match status" value="1"/>
</dbReference>
<dbReference type="InterPro" id="IPR036890">
    <property type="entry name" value="HATPase_C_sf"/>
</dbReference>
<evidence type="ECO:0000256" key="2">
    <source>
        <dbReference type="ARBA" id="ARBA00004370"/>
    </source>
</evidence>
<dbReference type="SUPFAM" id="SSF47384">
    <property type="entry name" value="Homodimeric domain of signal transducing histidine kinase"/>
    <property type="match status" value="1"/>
</dbReference>
<keyword evidence="9" id="KW-0812">Transmembrane</keyword>
<evidence type="ECO:0000256" key="1">
    <source>
        <dbReference type="ARBA" id="ARBA00000085"/>
    </source>
</evidence>
<dbReference type="FunFam" id="1.10.287.130:FF:000001">
    <property type="entry name" value="Two-component sensor histidine kinase"/>
    <property type="match status" value="1"/>
</dbReference>
<dbReference type="PRINTS" id="PR00344">
    <property type="entry name" value="BCTRLSENSOR"/>
</dbReference>
<evidence type="ECO:0000256" key="9">
    <source>
        <dbReference type="SAM" id="Phobius"/>
    </source>
</evidence>
<dbReference type="InterPro" id="IPR003594">
    <property type="entry name" value="HATPase_dom"/>
</dbReference>
<dbReference type="InterPro" id="IPR050351">
    <property type="entry name" value="BphY/WalK/GraS-like"/>
</dbReference>
<accession>S0L390</accession>
<dbReference type="Gene3D" id="3.30.565.10">
    <property type="entry name" value="Histidine kinase-like ATPase, C-terminal domain"/>
    <property type="match status" value="1"/>
</dbReference>
<feature type="transmembrane region" description="Helical" evidence="9">
    <location>
        <begin position="12"/>
        <end position="29"/>
    </location>
</feature>
<evidence type="ECO:0000313" key="11">
    <source>
        <dbReference type="EMBL" id="EOT86999.1"/>
    </source>
</evidence>
<evidence type="ECO:0000256" key="5">
    <source>
        <dbReference type="ARBA" id="ARBA00022679"/>
    </source>
</evidence>
<dbReference type="Gene3D" id="3.30.450.20">
    <property type="entry name" value="PAS domain"/>
    <property type="match status" value="1"/>
</dbReference>
<dbReference type="PROSITE" id="PS50109">
    <property type="entry name" value="HIS_KIN"/>
    <property type="match status" value="1"/>
</dbReference>
<feature type="domain" description="Histidine kinase" evidence="10">
    <location>
        <begin position="364"/>
        <end position="579"/>
    </location>
</feature>
<dbReference type="EMBL" id="ASWO01000001">
    <property type="protein sequence ID" value="EOT86999.1"/>
    <property type="molecule type" value="Genomic_DNA"/>
</dbReference>
<protein>
    <recommendedName>
        <fullName evidence="3">histidine kinase</fullName>
        <ecNumber evidence="3">2.7.13.3</ecNumber>
    </recommendedName>
</protein>
<organism evidence="11 12">
    <name type="scientific">Enterococcus sulfureus ATCC 49903</name>
    <dbReference type="NCBI Taxonomy" id="1140003"/>
    <lineage>
        <taxon>Bacteria</taxon>
        <taxon>Bacillati</taxon>
        <taxon>Bacillota</taxon>
        <taxon>Bacilli</taxon>
        <taxon>Lactobacillales</taxon>
        <taxon>Enterococcaceae</taxon>
        <taxon>Enterococcus</taxon>
    </lineage>
</organism>
<dbReference type="InterPro" id="IPR005467">
    <property type="entry name" value="His_kinase_dom"/>
</dbReference>
<dbReference type="Pfam" id="PF00512">
    <property type="entry name" value="HisKA"/>
    <property type="match status" value="1"/>
</dbReference>
<evidence type="ECO:0000256" key="3">
    <source>
        <dbReference type="ARBA" id="ARBA00012438"/>
    </source>
</evidence>
<reference evidence="11 12" key="1">
    <citation type="submission" date="2013-03" db="EMBL/GenBank/DDBJ databases">
        <title>The Genome Sequence of Enterococcus sulfureus ATCC_49903 (PacBio/Illumina hybrid assembly).</title>
        <authorList>
            <consortium name="The Broad Institute Genomics Platform"/>
            <consortium name="The Broad Institute Genome Sequencing Center for Infectious Disease"/>
            <person name="Earl A."/>
            <person name="Russ C."/>
            <person name="Gilmore M."/>
            <person name="Surin D."/>
            <person name="Walker B."/>
            <person name="Young S."/>
            <person name="Zeng Q."/>
            <person name="Gargeya S."/>
            <person name="Fitzgerald M."/>
            <person name="Haas B."/>
            <person name="Abouelleil A."/>
            <person name="Allen A.W."/>
            <person name="Alvarado L."/>
            <person name="Arachchi H.M."/>
            <person name="Berlin A.M."/>
            <person name="Chapman S.B."/>
            <person name="Gainer-Dewar J."/>
            <person name="Goldberg J."/>
            <person name="Griggs A."/>
            <person name="Gujja S."/>
            <person name="Hansen M."/>
            <person name="Howarth C."/>
            <person name="Imamovic A."/>
            <person name="Ireland A."/>
            <person name="Larimer J."/>
            <person name="McCowan C."/>
            <person name="Murphy C."/>
            <person name="Pearson M."/>
            <person name="Poon T.W."/>
            <person name="Priest M."/>
            <person name="Roberts A."/>
            <person name="Saif S."/>
            <person name="Shea T."/>
            <person name="Sisk P."/>
            <person name="Sykes S."/>
            <person name="Wortman J."/>
            <person name="Nusbaum C."/>
            <person name="Birren B."/>
        </authorList>
    </citation>
    <scope>NUCLEOTIDE SEQUENCE [LARGE SCALE GENOMIC DNA]</scope>
    <source>
        <strain evidence="11 12">ATCC 49903</strain>
    </source>
</reference>
<evidence type="ECO:0000259" key="10">
    <source>
        <dbReference type="PROSITE" id="PS50109"/>
    </source>
</evidence>
<dbReference type="InterPro" id="IPR003661">
    <property type="entry name" value="HisK_dim/P_dom"/>
</dbReference>
<feature type="transmembrane region" description="Helical" evidence="9">
    <location>
        <begin position="166"/>
        <end position="186"/>
    </location>
</feature>
<dbReference type="GO" id="GO:0016036">
    <property type="term" value="P:cellular response to phosphate starvation"/>
    <property type="evidence" value="ECO:0007669"/>
    <property type="project" value="TreeGrafter"/>
</dbReference>
<dbReference type="InterPro" id="IPR031967">
    <property type="entry name" value="PhoR_single_Cache-like_dom"/>
</dbReference>
<comment type="caution">
    <text evidence="11">The sequence shown here is derived from an EMBL/GenBank/DDBJ whole genome shotgun (WGS) entry which is preliminary data.</text>
</comment>
<sequence>MRQLKIWCKNYGWITLLLLSLFLISWQFITRFYDQQVTQQQVTYLEKKGTFLLTVSQNELSQVERFAKQDLVQQGERITLLNQAGKIIYDSYDPTLQTDSRTTRPEIKAVMDGNSLGQAIRTSTTLHETLLYVALPIKKDGQIIGYLRLSEPITEFVDQAAGIKRSIFICYLLFYLTGYLLVFRIIRKRNRPVETVLPVLQRMLEDPKTKKTLIYESDSPDMQELYQVITKLNEQMHQTYAAYETSEKRLSTLLNELMIGVFLLDDQQVITMNVVMQKMLGLQEAPKENQVFTHVFTDTQLIQLIYHVSEDCPFVQEEITLAKTNTVVDVTLRYFKEDHQILATAYDLTKIRQLEKMQRDFVGNVTHELKTPVTSLIGFTETLLDGAKEDPETLDKFLLIMQKDAKRLEALIQQVIQLSKMSTRYDYEWKTIPVYAFIKQVTERYQALSHQKEVTFLLEGSDQLLFLTKMELFDGILKNLIENALFYSPEHTTITIRFAVEENQLVLAVIDQGMGIEKEDQERIFERFYRIDKARTRHSGGSGLGLAIVKEYIDVLGGNIYVESELNKGSTFHIRLPLY</sequence>
<evidence type="ECO:0000256" key="4">
    <source>
        <dbReference type="ARBA" id="ARBA00022553"/>
    </source>
</evidence>
<dbReference type="CDD" id="cd00075">
    <property type="entry name" value="HATPase"/>
    <property type="match status" value="1"/>
</dbReference>
<dbReference type="GO" id="GO:0005886">
    <property type="term" value="C:plasma membrane"/>
    <property type="evidence" value="ECO:0007669"/>
    <property type="project" value="TreeGrafter"/>
</dbReference>
<keyword evidence="9" id="KW-1133">Transmembrane helix</keyword>
<keyword evidence="8 9" id="KW-0472">Membrane</keyword>
<evidence type="ECO:0000256" key="6">
    <source>
        <dbReference type="ARBA" id="ARBA00022777"/>
    </source>
</evidence>
<dbReference type="SMART" id="SM00388">
    <property type="entry name" value="HisKA"/>
    <property type="match status" value="1"/>
</dbReference>
<keyword evidence="6" id="KW-0418">Kinase</keyword>
<dbReference type="GO" id="GO:0004721">
    <property type="term" value="F:phosphoprotein phosphatase activity"/>
    <property type="evidence" value="ECO:0007669"/>
    <property type="project" value="TreeGrafter"/>
</dbReference>
<dbReference type="Pfam" id="PF16736">
    <property type="entry name" value="sCache_like"/>
    <property type="match status" value="1"/>
</dbReference>
<dbReference type="GO" id="GO:0000155">
    <property type="term" value="F:phosphorelay sensor kinase activity"/>
    <property type="evidence" value="ECO:0007669"/>
    <property type="project" value="InterPro"/>
</dbReference>
<evidence type="ECO:0000256" key="8">
    <source>
        <dbReference type="ARBA" id="ARBA00023136"/>
    </source>
</evidence>
<keyword evidence="7" id="KW-0902">Two-component regulatory system</keyword>
<dbReference type="Proteomes" id="UP000015961">
    <property type="component" value="Unassembled WGS sequence"/>
</dbReference>
<dbReference type="EC" id="2.7.13.3" evidence="3"/>
<dbReference type="eggNOG" id="COG5002">
    <property type="taxonomic scope" value="Bacteria"/>
</dbReference>
<comment type="catalytic activity">
    <reaction evidence="1">
        <text>ATP + protein L-histidine = ADP + protein N-phospho-L-histidine.</text>
        <dbReference type="EC" id="2.7.13.3"/>
    </reaction>
</comment>
<dbReference type="Gene3D" id="1.10.287.130">
    <property type="match status" value="1"/>
</dbReference>
<dbReference type="Pfam" id="PF02518">
    <property type="entry name" value="HATPase_c"/>
    <property type="match status" value="1"/>
</dbReference>
<dbReference type="InterPro" id="IPR036097">
    <property type="entry name" value="HisK_dim/P_sf"/>
</dbReference>
<dbReference type="PANTHER" id="PTHR45453:SF1">
    <property type="entry name" value="PHOSPHATE REGULON SENSOR PROTEIN PHOR"/>
    <property type="match status" value="1"/>
</dbReference>
<dbReference type="PATRIC" id="fig|1140003.3.peg.51"/>
<dbReference type="OrthoDB" id="9813151at2"/>
<dbReference type="FunFam" id="3.30.565.10:FF:000006">
    <property type="entry name" value="Sensor histidine kinase WalK"/>
    <property type="match status" value="1"/>
</dbReference>
<dbReference type="InterPro" id="IPR004358">
    <property type="entry name" value="Sig_transdc_His_kin-like_C"/>
</dbReference>
<dbReference type="CDD" id="cd00082">
    <property type="entry name" value="HisKA"/>
    <property type="match status" value="1"/>
</dbReference>
<keyword evidence="12" id="KW-1185">Reference proteome</keyword>
<dbReference type="STRING" id="1140003.OMY_00055"/>
<comment type="subcellular location">
    <subcellularLocation>
        <location evidence="2">Membrane</location>
    </subcellularLocation>
</comment>